<evidence type="ECO:0000313" key="3">
    <source>
        <dbReference type="Proteomes" id="UP000722989"/>
    </source>
</evidence>
<name>A0ABX0XWN7_9ACTN</name>
<protein>
    <submittedName>
        <fullName evidence="2">Class I SAM-dependent methyltransferase</fullName>
    </submittedName>
</protein>
<sequence>MRAEIFAYYRRGGETARLTDGAGRLEFLRTWDVLGRVLPAPPARVLDVGGATGVYAAPLTDVGYTVRVVDAVAEHVAAAAEWPGVTAEVGDARALPADAASVDAVLLFGPLYHLLDRADRIRAWREAARVVRPGGVVVAATITRFASLLDGFVKGYLAEPEFGPVVDRVLATGEHRPPEGRWFTTAYFHHPDELPGEVAEADLELDRIVSVEGPLGLVRGLVGDPDWEPEVLARLRQVETEPSLYGASGHLLTVARRSTE</sequence>
<reference evidence="2 3" key="1">
    <citation type="submission" date="2020-03" db="EMBL/GenBank/DDBJ databases">
        <title>WGS of the type strain of Planosporangium spp.</title>
        <authorList>
            <person name="Thawai C."/>
        </authorList>
    </citation>
    <scope>NUCLEOTIDE SEQUENCE [LARGE SCALE GENOMIC DNA]</scope>
    <source>
        <strain evidence="2 3">TBRC 5610</strain>
    </source>
</reference>
<dbReference type="InterPro" id="IPR041698">
    <property type="entry name" value="Methyltransf_25"/>
</dbReference>
<comment type="caution">
    <text evidence="2">The sequence shown here is derived from an EMBL/GenBank/DDBJ whole genome shotgun (WGS) entry which is preliminary data.</text>
</comment>
<feature type="domain" description="Methyltransferase" evidence="1">
    <location>
        <begin position="45"/>
        <end position="135"/>
    </location>
</feature>
<keyword evidence="3" id="KW-1185">Reference proteome</keyword>
<evidence type="ECO:0000259" key="1">
    <source>
        <dbReference type="Pfam" id="PF13649"/>
    </source>
</evidence>
<dbReference type="RefSeq" id="WP_167925342.1">
    <property type="nucleotide sequence ID" value="NZ_JAATVY010000006.1"/>
</dbReference>
<dbReference type="GO" id="GO:0032259">
    <property type="term" value="P:methylation"/>
    <property type="evidence" value="ECO:0007669"/>
    <property type="project" value="UniProtKB-KW"/>
</dbReference>
<dbReference type="InterPro" id="IPR029063">
    <property type="entry name" value="SAM-dependent_MTases_sf"/>
</dbReference>
<keyword evidence="2" id="KW-0489">Methyltransferase</keyword>
<dbReference type="GO" id="GO:0008168">
    <property type="term" value="F:methyltransferase activity"/>
    <property type="evidence" value="ECO:0007669"/>
    <property type="project" value="UniProtKB-KW"/>
</dbReference>
<keyword evidence="2" id="KW-0808">Transferase</keyword>
<accession>A0ABX0XWN7</accession>
<organism evidence="2 3">
    <name type="scientific">Planosporangium thailandense</name>
    <dbReference type="NCBI Taxonomy" id="765197"/>
    <lineage>
        <taxon>Bacteria</taxon>
        <taxon>Bacillati</taxon>
        <taxon>Actinomycetota</taxon>
        <taxon>Actinomycetes</taxon>
        <taxon>Micromonosporales</taxon>
        <taxon>Micromonosporaceae</taxon>
        <taxon>Planosporangium</taxon>
    </lineage>
</organism>
<evidence type="ECO:0000313" key="2">
    <source>
        <dbReference type="EMBL" id="NJC70456.1"/>
    </source>
</evidence>
<dbReference type="Gene3D" id="3.40.50.150">
    <property type="entry name" value="Vaccinia Virus protein VP39"/>
    <property type="match status" value="1"/>
</dbReference>
<gene>
    <name evidence="2" type="ORF">HC031_12140</name>
</gene>
<dbReference type="SUPFAM" id="SSF53335">
    <property type="entry name" value="S-adenosyl-L-methionine-dependent methyltransferases"/>
    <property type="match status" value="1"/>
</dbReference>
<proteinExistence type="predicted"/>
<dbReference type="Pfam" id="PF13649">
    <property type="entry name" value="Methyltransf_25"/>
    <property type="match status" value="1"/>
</dbReference>
<dbReference type="Proteomes" id="UP000722989">
    <property type="component" value="Unassembled WGS sequence"/>
</dbReference>
<dbReference type="EMBL" id="JAATVY010000006">
    <property type="protein sequence ID" value="NJC70456.1"/>
    <property type="molecule type" value="Genomic_DNA"/>
</dbReference>